<dbReference type="InterPro" id="IPR008207">
    <property type="entry name" value="Sig_transdc_His_kin_Hpt_dom"/>
</dbReference>
<evidence type="ECO:0000256" key="2">
    <source>
        <dbReference type="PROSITE-ProRule" id="PRU00110"/>
    </source>
</evidence>
<keyword evidence="1" id="KW-0902">Two-component regulatory system</keyword>
<name>A0A3M5E051_PSEAI</name>
<sequence>MLERVHRLHGATRYCGVPQLRAACQTSETLLKQNDPAAAAALDELDKAIEALADTASATTHLSSTSLDSSEL</sequence>
<dbReference type="PROSITE" id="PS50894">
    <property type="entry name" value="HPT"/>
    <property type="match status" value="1"/>
</dbReference>
<accession>A0A3M5E051</accession>
<protein>
    <recommendedName>
        <fullName evidence="3">HPt domain-containing protein</fullName>
    </recommendedName>
</protein>
<evidence type="ECO:0000313" key="4">
    <source>
        <dbReference type="EMBL" id="RMS55725.1"/>
    </source>
</evidence>
<dbReference type="SUPFAM" id="SSF47226">
    <property type="entry name" value="Histidine-containing phosphotransfer domain, HPT domain"/>
    <property type="match status" value="1"/>
</dbReference>
<dbReference type="AlphaFoldDB" id="A0A3M5E051"/>
<dbReference type="GO" id="GO:0000160">
    <property type="term" value="P:phosphorelay signal transduction system"/>
    <property type="evidence" value="ECO:0007669"/>
    <property type="project" value="UniProtKB-KW"/>
</dbReference>
<gene>
    <name evidence="4" type="ORF">ALP65_00983</name>
</gene>
<dbReference type="GO" id="GO:0004672">
    <property type="term" value="F:protein kinase activity"/>
    <property type="evidence" value="ECO:0007669"/>
    <property type="project" value="UniProtKB-ARBA"/>
</dbReference>
<dbReference type="Proteomes" id="UP000270834">
    <property type="component" value="Unassembled WGS sequence"/>
</dbReference>
<dbReference type="Pfam" id="PF01627">
    <property type="entry name" value="Hpt"/>
    <property type="match status" value="1"/>
</dbReference>
<organism evidence="4 5">
    <name type="scientific">Pseudomonas aeruginosa</name>
    <dbReference type="NCBI Taxonomy" id="287"/>
    <lineage>
        <taxon>Bacteria</taxon>
        <taxon>Pseudomonadati</taxon>
        <taxon>Pseudomonadota</taxon>
        <taxon>Gammaproteobacteria</taxon>
        <taxon>Pseudomonadales</taxon>
        <taxon>Pseudomonadaceae</taxon>
        <taxon>Pseudomonas</taxon>
    </lineage>
</organism>
<evidence type="ECO:0000256" key="1">
    <source>
        <dbReference type="ARBA" id="ARBA00023012"/>
    </source>
</evidence>
<dbReference type="Gene3D" id="1.20.120.160">
    <property type="entry name" value="HPT domain"/>
    <property type="match status" value="1"/>
</dbReference>
<reference evidence="4 5" key="1">
    <citation type="submission" date="2018-08" db="EMBL/GenBank/DDBJ databases">
        <title>Recombination of ecologically and evolutionarily significant loci maintains genetic cohesion in the Pseudomonas syringae species complex.</title>
        <authorList>
            <person name="Dillon M."/>
            <person name="Thakur S."/>
            <person name="Almeida R.N.D."/>
            <person name="Weir B.S."/>
            <person name="Guttman D.S."/>
        </authorList>
    </citation>
    <scope>NUCLEOTIDE SEQUENCE [LARGE SCALE GENOMIC DNA]</scope>
    <source>
        <strain evidence="4 5">ICMP 7846</strain>
    </source>
</reference>
<evidence type="ECO:0000259" key="3">
    <source>
        <dbReference type="PROSITE" id="PS50894"/>
    </source>
</evidence>
<comment type="caution">
    <text evidence="4">The sequence shown here is derived from an EMBL/GenBank/DDBJ whole genome shotgun (WGS) entry which is preliminary data.</text>
</comment>
<proteinExistence type="predicted"/>
<feature type="modified residue" description="Phosphohistidine" evidence="2">
    <location>
        <position position="6"/>
    </location>
</feature>
<dbReference type="InterPro" id="IPR036641">
    <property type="entry name" value="HPT_dom_sf"/>
</dbReference>
<dbReference type="EMBL" id="RBSQ01000551">
    <property type="protein sequence ID" value="RMS55725.1"/>
    <property type="molecule type" value="Genomic_DNA"/>
</dbReference>
<feature type="domain" description="HPt" evidence="3">
    <location>
        <begin position="1"/>
        <end position="59"/>
    </location>
</feature>
<keyword evidence="2" id="KW-0597">Phosphoprotein</keyword>
<evidence type="ECO:0000313" key="5">
    <source>
        <dbReference type="Proteomes" id="UP000270834"/>
    </source>
</evidence>